<dbReference type="AlphaFoldDB" id="A0AA46TN11"/>
<dbReference type="RefSeq" id="WP_271636901.1">
    <property type="nucleotide sequence ID" value="NZ_CP094970.1"/>
</dbReference>
<feature type="region of interest" description="Disordered" evidence="1">
    <location>
        <begin position="1"/>
        <end position="66"/>
    </location>
</feature>
<name>A0AA46TN11_9ACTN</name>
<gene>
    <name evidence="2" type="ORF">L0C25_00850</name>
</gene>
<sequence length="66" mass="7055">MSGAHHPVAVGGELVAQPFLRLRPRQPADVNSGDRDASSDAITGHDVSHEVQAAKHHDQTDDKAHI</sequence>
<feature type="compositionally biased region" description="Basic and acidic residues" evidence="1">
    <location>
        <begin position="46"/>
        <end position="66"/>
    </location>
</feature>
<accession>A0AA46TN11</accession>
<evidence type="ECO:0000313" key="2">
    <source>
        <dbReference type="EMBL" id="UYM07952.1"/>
    </source>
</evidence>
<dbReference type="EMBL" id="CP094970">
    <property type="protein sequence ID" value="UYM07952.1"/>
    <property type="molecule type" value="Genomic_DNA"/>
</dbReference>
<dbReference type="Proteomes" id="UP001164390">
    <property type="component" value="Chromosome"/>
</dbReference>
<keyword evidence="3" id="KW-1185">Reference proteome</keyword>
<proteinExistence type="predicted"/>
<evidence type="ECO:0000313" key="3">
    <source>
        <dbReference type="Proteomes" id="UP001164390"/>
    </source>
</evidence>
<protein>
    <submittedName>
        <fullName evidence="2">Uncharacterized protein</fullName>
    </submittedName>
</protein>
<reference evidence="2" key="1">
    <citation type="submission" date="2022-01" db="EMBL/GenBank/DDBJ databases">
        <title>Nocardioidaceae gen. sp. A5X3R13.</title>
        <authorList>
            <person name="Lopez Marin M.A."/>
            <person name="Uhlik O."/>
        </authorList>
    </citation>
    <scope>NUCLEOTIDE SEQUENCE</scope>
    <source>
        <strain evidence="2">A5X3R13</strain>
    </source>
</reference>
<evidence type="ECO:0000256" key="1">
    <source>
        <dbReference type="SAM" id="MobiDB-lite"/>
    </source>
</evidence>
<dbReference type="KEGG" id="sgrg:L0C25_00850"/>
<organism evidence="2 3">
    <name type="scientific">Solicola gregarius</name>
    <dbReference type="NCBI Taxonomy" id="2908642"/>
    <lineage>
        <taxon>Bacteria</taxon>
        <taxon>Bacillati</taxon>
        <taxon>Actinomycetota</taxon>
        <taxon>Actinomycetes</taxon>
        <taxon>Propionibacteriales</taxon>
        <taxon>Nocardioidaceae</taxon>
        <taxon>Solicola</taxon>
    </lineage>
</organism>